<evidence type="ECO:0000313" key="2">
    <source>
        <dbReference type="Proteomes" id="UP001204439"/>
    </source>
</evidence>
<comment type="caution">
    <text evidence="1">The sequence shown here is derived from an EMBL/GenBank/DDBJ whole genome shotgun (WGS) entry which is preliminary data.</text>
</comment>
<accession>A0ABU4JE16</accession>
<protein>
    <submittedName>
        <fullName evidence="1">Uncharacterized protein</fullName>
    </submittedName>
</protein>
<proteinExistence type="predicted"/>
<keyword evidence="2" id="KW-1185">Reference proteome</keyword>
<dbReference type="Proteomes" id="UP001204439">
    <property type="component" value="Unassembled WGS sequence"/>
</dbReference>
<gene>
    <name evidence="1" type="ORF">NG800_003185</name>
</gene>
<reference evidence="1 2" key="1">
    <citation type="submission" date="2023-11" db="EMBL/GenBank/DDBJ databases">
        <title>First isolation, identification, and characterization of non-pathogenic Epilithonimonas ginsengisoli isolated from diseased farmed rainbow trout (Oncorhynchus mykiss) in Chile.</title>
        <authorList>
            <person name="Miranda C.D."/>
            <person name="Irgang R."/>
            <person name="Concha C."/>
            <person name="Rojas R."/>
            <person name="Avendano R."/>
        </authorList>
    </citation>
    <scope>NUCLEOTIDE SEQUENCE [LARGE SCALE GENOMIC DNA]</scope>
    <source>
        <strain evidence="1 2">FP99</strain>
    </source>
</reference>
<name>A0ABU4JE16_9FLAO</name>
<sequence length="59" mass="6622">FYNEDMASYSYAYGQPFDTGIYNLGSGTQTSFQVRSAIPKYSLNSFAHVLTMLTKVNIL</sequence>
<dbReference type="RefSeq" id="WP_318767739.1">
    <property type="nucleotide sequence ID" value="NZ_JAMXLT020000004.1"/>
</dbReference>
<feature type="non-terminal residue" evidence="1">
    <location>
        <position position="1"/>
    </location>
</feature>
<evidence type="ECO:0000313" key="1">
    <source>
        <dbReference type="EMBL" id="MDW8547901.1"/>
    </source>
</evidence>
<dbReference type="EMBL" id="JAMXLT020000004">
    <property type="protein sequence ID" value="MDW8547901.1"/>
    <property type="molecule type" value="Genomic_DNA"/>
</dbReference>
<organism evidence="1 2">
    <name type="scientific">Epilithonimonas ginsengisoli</name>
    <dbReference type="NCBI Taxonomy" id="1245592"/>
    <lineage>
        <taxon>Bacteria</taxon>
        <taxon>Pseudomonadati</taxon>
        <taxon>Bacteroidota</taxon>
        <taxon>Flavobacteriia</taxon>
        <taxon>Flavobacteriales</taxon>
        <taxon>Weeksellaceae</taxon>
        <taxon>Chryseobacterium group</taxon>
        <taxon>Epilithonimonas</taxon>
    </lineage>
</organism>